<gene>
    <name evidence="4" type="ORF">E7201_10060</name>
</gene>
<dbReference type="EMBL" id="SVBY01000089">
    <property type="protein sequence ID" value="MBE6093486.1"/>
    <property type="molecule type" value="Genomic_DNA"/>
</dbReference>
<comment type="caution">
    <text evidence="4">The sequence shown here is derived from an EMBL/GenBank/DDBJ whole genome shotgun (WGS) entry which is preliminary data.</text>
</comment>
<keyword evidence="2" id="KW-0175">Coiled coil</keyword>
<organism evidence="4 5">
    <name type="scientific">Selenomonas ruminantium</name>
    <dbReference type="NCBI Taxonomy" id="971"/>
    <lineage>
        <taxon>Bacteria</taxon>
        <taxon>Bacillati</taxon>
        <taxon>Bacillota</taxon>
        <taxon>Negativicutes</taxon>
        <taxon>Selenomonadales</taxon>
        <taxon>Selenomonadaceae</taxon>
        <taxon>Selenomonas</taxon>
    </lineage>
</organism>
<dbReference type="NCBIfam" id="TIGR01730">
    <property type="entry name" value="RND_mfp"/>
    <property type="match status" value="1"/>
</dbReference>
<dbReference type="Gene3D" id="2.40.50.100">
    <property type="match status" value="1"/>
</dbReference>
<dbReference type="PANTHER" id="PTHR30469:SF33">
    <property type="entry name" value="SLR1207 PROTEIN"/>
    <property type="match status" value="1"/>
</dbReference>
<dbReference type="Pfam" id="PF25967">
    <property type="entry name" value="RND-MFP_C"/>
    <property type="match status" value="1"/>
</dbReference>
<evidence type="ECO:0000256" key="2">
    <source>
        <dbReference type="SAM" id="Coils"/>
    </source>
</evidence>
<dbReference type="Gene3D" id="2.40.420.20">
    <property type="match status" value="1"/>
</dbReference>
<evidence type="ECO:0000259" key="3">
    <source>
        <dbReference type="Pfam" id="PF25967"/>
    </source>
</evidence>
<dbReference type="GO" id="GO:1990281">
    <property type="term" value="C:efflux pump complex"/>
    <property type="evidence" value="ECO:0007669"/>
    <property type="project" value="TreeGrafter"/>
</dbReference>
<dbReference type="GO" id="GO:0015562">
    <property type="term" value="F:efflux transmembrane transporter activity"/>
    <property type="evidence" value="ECO:0007669"/>
    <property type="project" value="TreeGrafter"/>
</dbReference>
<dbReference type="PANTHER" id="PTHR30469">
    <property type="entry name" value="MULTIDRUG RESISTANCE PROTEIN MDTA"/>
    <property type="match status" value="1"/>
</dbReference>
<feature type="coiled-coil region" evidence="2">
    <location>
        <begin position="96"/>
        <end position="154"/>
    </location>
</feature>
<evidence type="ECO:0000313" key="4">
    <source>
        <dbReference type="EMBL" id="MBE6093486.1"/>
    </source>
</evidence>
<evidence type="ECO:0000313" key="5">
    <source>
        <dbReference type="Proteomes" id="UP000761380"/>
    </source>
</evidence>
<proteinExistence type="inferred from homology"/>
<dbReference type="AlphaFoldDB" id="A0A927ZS08"/>
<dbReference type="Gene3D" id="1.10.287.470">
    <property type="entry name" value="Helix hairpin bin"/>
    <property type="match status" value="1"/>
</dbReference>
<evidence type="ECO:0000256" key="1">
    <source>
        <dbReference type="ARBA" id="ARBA00009477"/>
    </source>
</evidence>
<feature type="non-terminal residue" evidence="4">
    <location>
        <position position="1"/>
    </location>
</feature>
<dbReference type="Proteomes" id="UP000761380">
    <property type="component" value="Unassembled WGS sequence"/>
</dbReference>
<dbReference type="SUPFAM" id="SSF111369">
    <property type="entry name" value="HlyD-like secretion proteins"/>
    <property type="match status" value="1"/>
</dbReference>
<name>A0A927ZS08_SELRU</name>
<protein>
    <submittedName>
        <fullName evidence="4">Efflux RND transporter periplasmic adaptor subunit</fullName>
    </submittedName>
</protein>
<sequence length="373" mass="41472">AAAIVGWGAWLNYSDENQIANRMNNRAVEVNAVRAARRELTPVIPLDAVRFSSDTMTDAVALTEGTIVRWHVGKNKNVHEGDILAEMMNESIPLKIQQAESAISRAEAALAQANNSYQRQERLLARRATSKEKYEAAEAQYLAAQSSLREAQVQRDQCLVQQGWLSVKAPLDGEVLIIYQREGAHVQAGTPVALVGDFSWLKFSLNMDDVNARHLQEGQAGFLRFPDREMMAKAYDTDFGAGNKERGMEIKAVLKEIVPPLSEPADLRRTVWEVDNRTRILEPMTYNGVRMRLGMTYEALAVPLAAMVDKSRNKVFVVDENNIVHERTVKTGVLDDKYIEILSGLAEGEVVITGNLDGLEDGMKADVEMDGED</sequence>
<dbReference type="InterPro" id="IPR058627">
    <property type="entry name" value="MdtA-like_C"/>
</dbReference>
<accession>A0A927ZS08</accession>
<feature type="domain" description="Multidrug resistance protein MdtA-like C-terminal permuted SH3" evidence="3">
    <location>
        <begin position="299"/>
        <end position="357"/>
    </location>
</feature>
<comment type="similarity">
    <text evidence="1">Belongs to the membrane fusion protein (MFP) (TC 8.A.1) family.</text>
</comment>
<reference evidence="4" key="1">
    <citation type="submission" date="2019-04" db="EMBL/GenBank/DDBJ databases">
        <title>Evolution of Biomass-Degrading Anaerobic Consortia Revealed by Metagenomics.</title>
        <authorList>
            <person name="Peng X."/>
        </authorList>
    </citation>
    <scope>NUCLEOTIDE SEQUENCE</scope>
    <source>
        <strain evidence="4">SIG240</strain>
    </source>
</reference>
<dbReference type="InterPro" id="IPR006143">
    <property type="entry name" value="RND_pump_MFP"/>
</dbReference>